<dbReference type="RefSeq" id="WP_028257578.1">
    <property type="nucleotide sequence ID" value="NZ_JRNT01000014.1"/>
</dbReference>
<evidence type="ECO:0000256" key="3">
    <source>
        <dbReference type="ARBA" id="ARBA00001966"/>
    </source>
</evidence>
<proteinExistence type="predicted"/>
<dbReference type="GO" id="GO:0046872">
    <property type="term" value="F:metal ion binding"/>
    <property type="evidence" value="ECO:0007669"/>
    <property type="project" value="UniProtKB-KW"/>
</dbReference>
<organism evidence="12 13">
    <name type="scientific">Veillonella montpellierensis DNF00314</name>
    <dbReference type="NCBI Taxonomy" id="1401067"/>
    <lineage>
        <taxon>Bacteria</taxon>
        <taxon>Bacillati</taxon>
        <taxon>Bacillota</taxon>
        <taxon>Negativicutes</taxon>
        <taxon>Veillonellales</taxon>
        <taxon>Veillonellaceae</taxon>
        <taxon>Veillonella</taxon>
    </lineage>
</organism>
<protein>
    <submittedName>
        <fullName evidence="12">2-oxoacid ferredoxin oxidoreductase</fullName>
    </submittedName>
</protein>
<evidence type="ECO:0000256" key="4">
    <source>
        <dbReference type="ARBA" id="ARBA00022723"/>
    </source>
</evidence>
<dbReference type="AlphaFoldDB" id="A0A096AKJ2"/>
<evidence type="ECO:0000256" key="1">
    <source>
        <dbReference type="ARBA" id="ARBA00001946"/>
    </source>
</evidence>
<keyword evidence="5" id="KW-0460">Magnesium</keyword>
<comment type="cofactor">
    <cofactor evidence="1">
        <name>Mg(2+)</name>
        <dbReference type="ChEBI" id="CHEBI:18420"/>
    </cofactor>
</comment>
<evidence type="ECO:0000313" key="12">
    <source>
        <dbReference type="EMBL" id="KGF47300.1"/>
    </source>
</evidence>
<dbReference type="PANTHER" id="PTHR48084:SF4">
    <property type="entry name" value="2-OXOGLUTARATE OXIDOREDUCTASE SUBUNIT KORB"/>
    <property type="match status" value="1"/>
</dbReference>
<dbReference type="InterPro" id="IPR011766">
    <property type="entry name" value="TPP_enzyme_TPP-bd"/>
</dbReference>
<feature type="domain" description="Thiamine pyrophosphate enzyme TPP-binding" evidence="10">
    <location>
        <begin position="48"/>
        <end position="195"/>
    </location>
</feature>
<evidence type="ECO:0000256" key="2">
    <source>
        <dbReference type="ARBA" id="ARBA00001964"/>
    </source>
</evidence>
<keyword evidence="9" id="KW-0786">Thiamine pyrophosphate</keyword>
<sequence>MTTANDYRNDIRPNWCPGCGHYGIQAAITDAMVQQNIAPEELAVISGIGCSSRIGGYFYAYGAHTTHGRALPYAQGVKLANQDLHVVCCSGDGDAYAIGMGHTIHAIKRNVNLTYIVMDNHVYGLTKGQTSPRSDIGFVTKTSPRGCFESPLSVCETAIAAGATFVAQSYMINRKELVDLIIKGMQHEGFSFINVFSPCVTYNKQNSFDYFKENLTTLPDDYDYTDRSLAFKTLSDTDGLVTGLLYQDNQKECFERSMAAVNGGMHKRALVHDVVKPDAALFDELCAAFK</sequence>
<dbReference type="EMBL" id="JRNT01000014">
    <property type="protein sequence ID" value="KGF47300.1"/>
    <property type="molecule type" value="Genomic_DNA"/>
</dbReference>
<dbReference type="InterPro" id="IPR011896">
    <property type="entry name" value="OFOB"/>
</dbReference>
<dbReference type="Gene3D" id="3.40.50.970">
    <property type="match status" value="1"/>
</dbReference>
<keyword evidence="13" id="KW-1185">Reference proteome</keyword>
<evidence type="ECO:0000259" key="10">
    <source>
        <dbReference type="Pfam" id="PF02775"/>
    </source>
</evidence>
<comment type="caution">
    <text evidence="12">The sequence shown here is derived from an EMBL/GenBank/DDBJ whole genome shotgun (WGS) entry which is preliminary data.</text>
</comment>
<dbReference type="InterPro" id="IPR032686">
    <property type="entry name" value="PFO_beta_C"/>
</dbReference>
<dbReference type="GO" id="GO:0016625">
    <property type="term" value="F:oxidoreductase activity, acting on the aldehyde or oxo group of donors, iron-sulfur protein as acceptor"/>
    <property type="evidence" value="ECO:0007669"/>
    <property type="project" value="UniProtKB-ARBA"/>
</dbReference>
<reference evidence="12 13" key="1">
    <citation type="submission" date="2014-07" db="EMBL/GenBank/DDBJ databases">
        <authorList>
            <person name="McCorrison J."/>
            <person name="Sanka R."/>
            <person name="Torralba M."/>
            <person name="Gillis M."/>
            <person name="Haft D.H."/>
            <person name="Methe B."/>
            <person name="Sutton G."/>
            <person name="Nelson K.E."/>
        </authorList>
    </citation>
    <scope>NUCLEOTIDE SEQUENCE [LARGE SCALE GENOMIC DNA]</scope>
    <source>
        <strain evidence="12 13">DNF00314</strain>
    </source>
</reference>
<dbReference type="GO" id="GO:0051536">
    <property type="term" value="F:iron-sulfur cluster binding"/>
    <property type="evidence" value="ECO:0007669"/>
    <property type="project" value="UniProtKB-KW"/>
</dbReference>
<feature type="domain" description="Pyruvate ferredoxin oxidoreductase beta subunit C-terminal" evidence="11">
    <location>
        <begin position="199"/>
        <end position="261"/>
    </location>
</feature>
<evidence type="ECO:0000256" key="6">
    <source>
        <dbReference type="ARBA" id="ARBA00023002"/>
    </source>
</evidence>
<dbReference type="SUPFAM" id="SSF52518">
    <property type="entry name" value="Thiamin diphosphate-binding fold (THDP-binding)"/>
    <property type="match status" value="1"/>
</dbReference>
<dbReference type="CDD" id="cd03375">
    <property type="entry name" value="TPP_OGFOR"/>
    <property type="match status" value="1"/>
</dbReference>
<name>A0A096AKJ2_9FIRM</name>
<dbReference type="Pfam" id="PF02775">
    <property type="entry name" value="TPP_enzyme_C"/>
    <property type="match status" value="1"/>
</dbReference>
<dbReference type="GO" id="GO:0030976">
    <property type="term" value="F:thiamine pyrophosphate binding"/>
    <property type="evidence" value="ECO:0007669"/>
    <property type="project" value="InterPro"/>
</dbReference>
<keyword evidence="8" id="KW-0411">Iron-sulfur</keyword>
<dbReference type="InterPro" id="IPR029061">
    <property type="entry name" value="THDP-binding"/>
</dbReference>
<dbReference type="Pfam" id="PF12367">
    <property type="entry name" value="PFO_beta_C"/>
    <property type="match status" value="1"/>
</dbReference>
<evidence type="ECO:0000256" key="9">
    <source>
        <dbReference type="ARBA" id="ARBA00023052"/>
    </source>
</evidence>
<dbReference type="eggNOG" id="COG1013">
    <property type="taxonomic scope" value="Bacteria"/>
</dbReference>
<keyword evidence="4" id="KW-0479">Metal-binding</keyword>
<dbReference type="PANTHER" id="PTHR48084">
    <property type="entry name" value="2-OXOGLUTARATE OXIDOREDUCTASE SUBUNIT KORB-RELATED"/>
    <property type="match status" value="1"/>
</dbReference>
<dbReference type="Proteomes" id="UP000029628">
    <property type="component" value="Unassembled WGS sequence"/>
</dbReference>
<evidence type="ECO:0000313" key="13">
    <source>
        <dbReference type="Proteomes" id="UP000029628"/>
    </source>
</evidence>
<dbReference type="NCBIfam" id="TIGR02177">
    <property type="entry name" value="PorB_KorB"/>
    <property type="match status" value="1"/>
</dbReference>
<dbReference type="GO" id="GO:0045333">
    <property type="term" value="P:cellular respiration"/>
    <property type="evidence" value="ECO:0007669"/>
    <property type="project" value="UniProtKB-ARBA"/>
</dbReference>
<dbReference type="InterPro" id="IPR051457">
    <property type="entry name" value="2-oxoacid:Fd_oxidoreductase"/>
</dbReference>
<evidence type="ECO:0000256" key="7">
    <source>
        <dbReference type="ARBA" id="ARBA00023004"/>
    </source>
</evidence>
<evidence type="ECO:0000256" key="8">
    <source>
        <dbReference type="ARBA" id="ARBA00023014"/>
    </source>
</evidence>
<gene>
    <name evidence="12" type="ORF">HMPREF0872_05485</name>
</gene>
<evidence type="ECO:0000256" key="5">
    <source>
        <dbReference type="ARBA" id="ARBA00022842"/>
    </source>
</evidence>
<keyword evidence="7" id="KW-0408">Iron</keyword>
<comment type="cofactor">
    <cofactor evidence="2">
        <name>thiamine diphosphate</name>
        <dbReference type="ChEBI" id="CHEBI:58937"/>
    </cofactor>
</comment>
<accession>A0A096AKJ2</accession>
<keyword evidence="6" id="KW-0560">Oxidoreductase</keyword>
<evidence type="ECO:0000259" key="11">
    <source>
        <dbReference type="Pfam" id="PF12367"/>
    </source>
</evidence>
<comment type="cofactor">
    <cofactor evidence="3">
        <name>[4Fe-4S] cluster</name>
        <dbReference type="ChEBI" id="CHEBI:49883"/>
    </cofactor>
</comment>